<comment type="caution">
    <text evidence="13">The sequence shown here is derived from an EMBL/GenBank/DDBJ whole genome shotgun (WGS) entry which is preliminary data.</text>
</comment>
<dbReference type="InterPro" id="IPR023562">
    <property type="entry name" value="ClpP/TepA"/>
</dbReference>
<evidence type="ECO:0000256" key="9">
    <source>
        <dbReference type="PROSITE-ProRule" id="PRU10086"/>
    </source>
</evidence>
<dbReference type="OrthoDB" id="9802800at2"/>
<dbReference type="PANTHER" id="PTHR10381:SF70">
    <property type="entry name" value="ATP-DEPENDENT CLP PROTEASE PROTEOLYTIC SUBUNIT"/>
    <property type="match status" value="1"/>
</dbReference>
<dbReference type="HAMAP" id="MF_00444">
    <property type="entry name" value="ClpP"/>
    <property type="match status" value="1"/>
</dbReference>
<dbReference type="CDD" id="cd07017">
    <property type="entry name" value="S14_ClpP_2"/>
    <property type="match status" value="1"/>
</dbReference>
<proteinExistence type="inferred from homology"/>
<dbReference type="PROSITE" id="PS00381">
    <property type="entry name" value="CLP_PROTEASE_SER"/>
    <property type="match status" value="1"/>
</dbReference>
<evidence type="ECO:0000256" key="12">
    <source>
        <dbReference type="RuleBase" id="RU003567"/>
    </source>
</evidence>
<dbReference type="EC" id="3.4.21.92" evidence="7 10"/>
<evidence type="ECO:0000313" key="14">
    <source>
        <dbReference type="Proteomes" id="UP000004947"/>
    </source>
</evidence>
<dbReference type="RefSeq" id="WP_007277305.1">
    <property type="nucleotide sequence ID" value="NZ_ABCK01000003.1"/>
</dbReference>
<dbReference type="Pfam" id="PF00574">
    <property type="entry name" value="CLP_protease"/>
    <property type="match status" value="1"/>
</dbReference>
<dbReference type="GO" id="GO:0004252">
    <property type="term" value="F:serine-type endopeptidase activity"/>
    <property type="evidence" value="ECO:0007669"/>
    <property type="project" value="UniProtKB-UniRule"/>
</dbReference>
<comment type="catalytic activity">
    <reaction evidence="6 7 9">
        <text>Hydrolysis of proteins to small peptides in the presence of ATP and magnesium. alpha-casein is the usual test substrate. In the absence of ATP, only oligopeptides shorter than five residues are hydrolyzed (such as succinyl-Leu-Tyr-|-NHMec, and Leu-Tyr-Leu-|-Tyr-Trp, in which cleavage of the -Tyr-|-Leu- and -Tyr-|-Trp bonds also occurs).</text>
        <dbReference type="EC" id="3.4.21.92"/>
    </reaction>
</comment>
<sequence>MNPQNSHYVPMVVEQSANGERGYDIYSRLLKDRIVMLSTPVDDHVASLLVAQFLFLQAEDPKKDIQFFINSPGGSVTAGLMIYDTMQILSCDIQTVCIGQAASMGAVLLSAGTAGKRYCLPHSRVMIHQPSGGAGGTAADITIQAAEIKRLKKELYDILSHHTGKDYPTIEEDSDRDYFMSGEEAKAYGLVDHIMTKKA</sequence>
<evidence type="ECO:0000313" key="13">
    <source>
        <dbReference type="EMBL" id="EDM29003.1"/>
    </source>
</evidence>
<evidence type="ECO:0000256" key="2">
    <source>
        <dbReference type="ARBA" id="ARBA00022490"/>
    </source>
</evidence>
<evidence type="ECO:0000256" key="10">
    <source>
        <dbReference type="RuleBase" id="RU000549"/>
    </source>
</evidence>
<dbReference type="GO" id="GO:0051117">
    <property type="term" value="F:ATPase binding"/>
    <property type="evidence" value="ECO:0007669"/>
    <property type="project" value="TreeGrafter"/>
</dbReference>
<evidence type="ECO:0000256" key="7">
    <source>
        <dbReference type="HAMAP-Rule" id="MF_00444"/>
    </source>
</evidence>
<dbReference type="AlphaFoldDB" id="A6DHC0"/>
<protein>
    <recommendedName>
        <fullName evidence="7 12">ATP-dependent Clp protease proteolytic subunit</fullName>
        <ecNumber evidence="7 10">3.4.21.92</ecNumber>
    </recommendedName>
    <alternativeName>
        <fullName evidence="7">Endopeptidase Clp</fullName>
    </alternativeName>
</protein>
<keyword evidence="3 7" id="KW-0645">Protease</keyword>
<evidence type="ECO:0000256" key="4">
    <source>
        <dbReference type="ARBA" id="ARBA00022801"/>
    </source>
</evidence>
<dbReference type="InterPro" id="IPR033135">
    <property type="entry name" value="ClpP_His_AS"/>
</dbReference>
<name>A6DHC0_9BACT</name>
<dbReference type="Proteomes" id="UP000004947">
    <property type="component" value="Unassembled WGS sequence"/>
</dbReference>
<dbReference type="NCBIfam" id="NF009205">
    <property type="entry name" value="PRK12553.1"/>
    <property type="match status" value="1"/>
</dbReference>
<reference evidence="13 14" key="1">
    <citation type="journal article" date="2010" name="J. Bacteriol.">
        <title>Genome sequence of Lentisphaera araneosa HTCC2155T, the type species of the order Lentisphaerales in the phylum Lentisphaerae.</title>
        <authorList>
            <person name="Thrash J.C."/>
            <person name="Cho J.C."/>
            <person name="Vergin K.L."/>
            <person name="Morris R.M."/>
            <person name="Giovannoni S.J."/>
        </authorList>
    </citation>
    <scope>NUCLEOTIDE SEQUENCE [LARGE SCALE GENOMIC DNA]</scope>
    <source>
        <strain evidence="13 14">HTCC2155</strain>
    </source>
</reference>
<organism evidence="13 14">
    <name type="scientific">Lentisphaera araneosa HTCC2155</name>
    <dbReference type="NCBI Taxonomy" id="313628"/>
    <lineage>
        <taxon>Bacteria</taxon>
        <taxon>Pseudomonadati</taxon>
        <taxon>Lentisphaerota</taxon>
        <taxon>Lentisphaeria</taxon>
        <taxon>Lentisphaerales</taxon>
        <taxon>Lentisphaeraceae</taxon>
        <taxon>Lentisphaera</taxon>
    </lineage>
</organism>
<dbReference type="GO" id="GO:0009368">
    <property type="term" value="C:endopeptidase Clp complex"/>
    <property type="evidence" value="ECO:0007669"/>
    <property type="project" value="TreeGrafter"/>
</dbReference>
<gene>
    <name evidence="7" type="primary">clpP</name>
    <name evidence="13" type="ORF">LNTAR_14342</name>
</gene>
<dbReference type="EMBL" id="ABCK01000003">
    <property type="protein sequence ID" value="EDM29003.1"/>
    <property type="molecule type" value="Genomic_DNA"/>
</dbReference>
<dbReference type="Gene3D" id="3.90.226.10">
    <property type="entry name" value="2-enoyl-CoA Hydratase, Chain A, domain 1"/>
    <property type="match status" value="1"/>
</dbReference>
<comment type="similarity">
    <text evidence="1 7 12">Belongs to the peptidase S14 family.</text>
</comment>
<dbReference type="PRINTS" id="PR00127">
    <property type="entry name" value="CLPPROTEASEP"/>
</dbReference>
<dbReference type="GO" id="GO:0006515">
    <property type="term" value="P:protein quality control for misfolded or incompletely synthesized proteins"/>
    <property type="evidence" value="ECO:0007669"/>
    <property type="project" value="TreeGrafter"/>
</dbReference>
<dbReference type="PROSITE" id="PS00382">
    <property type="entry name" value="CLP_PROTEASE_HIS"/>
    <property type="match status" value="1"/>
</dbReference>
<evidence type="ECO:0000256" key="5">
    <source>
        <dbReference type="ARBA" id="ARBA00022825"/>
    </source>
</evidence>
<feature type="active site" description="Nucleophile" evidence="7">
    <location>
        <position position="103"/>
    </location>
</feature>
<evidence type="ECO:0000256" key="3">
    <source>
        <dbReference type="ARBA" id="ARBA00022670"/>
    </source>
</evidence>
<dbReference type="PANTHER" id="PTHR10381">
    <property type="entry name" value="ATP-DEPENDENT CLP PROTEASE PROTEOLYTIC SUBUNIT"/>
    <property type="match status" value="1"/>
</dbReference>
<evidence type="ECO:0000256" key="8">
    <source>
        <dbReference type="PROSITE-ProRule" id="PRU10085"/>
    </source>
</evidence>
<dbReference type="InterPro" id="IPR018215">
    <property type="entry name" value="ClpP_Ser_AS"/>
</dbReference>
<evidence type="ECO:0000256" key="1">
    <source>
        <dbReference type="ARBA" id="ARBA00007039"/>
    </source>
</evidence>
<feature type="active site" evidence="8">
    <location>
        <position position="103"/>
    </location>
</feature>
<dbReference type="InterPro" id="IPR029045">
    <property type="entry name" value="ClpP/crotonase-like_dom_sf"/>
</dbReference>
<dbReference type="NCBIfam" id="NF001368">
    <property type="entry name" value="PRK00277.1"/>
    <property type="match status" value="1"/>
</dbReference>
<comment type="subcellular location">
    <subcellularLocation>
        <location evidence="7">Cytoplasm</location>
    </subcellularLocation>
</comment>
<dbReference type="GO" id="GO:0004176">
    <property type="term" value="F:ATP-dependent peptidase activity"/>
    <property type="evidence" value="ECO:0007669"/>
    <property type="project" value="InterPro"/>
</dbReference>
<dbReference type="MEROPS" id="S14.001"/>
<dbReference type="eggNOG" id="COG0740">
    <property type="taxonomic scope" value="Bacteria"/>
</dbReference>
<comment type="function">
    <text evidence="7 11">Cleaves peptides in various proteins in a process that requires ATP hydrolysis. Has a chymotrypsin-like activity. Plays a major role in the degradation of misfolded proteins.</text>
</comment>
<comment type="subunit">
    <text evidence="7">Fourteen ClpP subunits assemble into 2 heptameric rings which stack back to back to give a disk-like structure with a central cavity, resembling the structure of eukaryotic proteasomes.</text>
</comment>
<keyword evidence="4 7" id="KW-0378">Hydrolase</keyword>
<keyword evidence="5 7" id="KW-0720">Serine protease</keyword>
<evidence type="ECO:0000256" key="11">
    <source>
        <dbReference type="RuleBase" id="RU000550"/>
    </source>
</evidence>
<keyword evidence="2 7" id="KW-0963">Cytoplasm</keyword>
<feature type="active site" evidence="7 9">
    <location>
        <position position="128"/>
    </location>
</feature>
<dbReference type="STRING" id="313628.LNTAR_14342"/>
<accession>A6DHC0</accession>
<evidence type="ECO:0000256" key="6">
    <source>
        <dbReference type="ARBA" id="ARBA00034021"/>
    </source>
</evidence>
<dbReference type="GO" id="GO:0005737">
    <property type="term" value="C:cytoplasm"/>
    <property type="evidence" value="ECO:0007669"/>
    <property type="project" value="UniProtKB-SubCell"/>
</dbReference>
<dbReference type="SUPFAM" id="SSF52096">
    <property type="entry name" value="ClpP/crotonase"/>
    <property type="match status" value="1"/>
</dbReference>
<dbReference type="FunFam" id="3.90.226.10:FF:000001">
    <property type="entry name" value="ATP-dependent Clp protease proteolytic subunit"/>
    <property type="match status" value="1"/>
</dbReference>
<dbReference type="InterPro" id="IPR001907">
    <property type="entry name" value="ClpP"/>
</dbReference>
<keyword evidence="14" id="KW-1185">Reference proteome</keyword>